<dbReference type="Proteomes" id="UP000782241">
    <property type="component" value="Unassembled WGS sequence"/>
</dbReference>
<evidence type="ECO:0000256" key="2">
    <source>
        <dbReference type="SAM" id="MobiDB-lite"/>
    </source>
</evidence>
<name>A0A9P7H0B7_9HYPO</name>
<dbReference type="EMBL" id="JAGPUO010000016">
    <property type="protein sequence ID" value="KAG5657648.1"/>
    <property type="molecule type" value="Genomic_DNA"/>
</dbReference>
<dbReference type="GO" id="GO:0019441">
    <property type="term" value="P:L-tryptophan catabolic process to kynurenine"/>
    <property type="evidence" value="ECO:0007669"/>
    <property type="project" value="InterPro"/>
</dbReference>
<dbReference type="InterPro" id="IPR037175">
    <property type="entry name" value="KFase_sf"/>
</dbReference>
<dbReference type="Gene3D" id="3.50.30.50">
    <property type="entry name" value="Putative cyclase"/>
    <property type="match status" value="1"/>
</dbReference>
<dbReference type="PANTHER" id="PTHR34861:SF11">
    <property type="entry name" value="CYCLASE"/>
    <property type="match status" value="1"/>
</dbReference>
<dbReference type="PANTHER" id="PTHR34861">
    <property type="match status" value="1"/>
</dbReference>
<dbReference type="InterPro" id="IPR018712">
    <property type="entry name" value="Tle1-like_cat"/>
</dbReference>
<evidence type="ECO:0000313" key="4">
    <source>
        <dbReference type="EMBL" id="KAG5657648.1"/>
    </source>
</evidence>
<keyword evidence="5" id="KW-1185">Reference proteome</keyword>
<protein>
    <recommendedName>
        <fullName evidence="3">T6SS Phospholipase effector Tle1-like catalytic domain-containing protein</fullName>
    </recommendedName>
</protein>
<comment type="caution">
    <text evidence="4">The sequence shown here is derived from an EMBL/GenBank/DDBJ whole genome shotgun (WGS) entry which is preliminary data.</text>
</comment>
<dbReference type="Pfam" id="PF04199">
    <property type="entry name" value="Cyclase"/>
    <property type="match status" value="1"/>
</dbReference>
<dbReference type="GO" id="GO:0004061">
    <property type="term" value="F:arylformamidase activity"/>
    <property type="evidence" value="ECO:0007669"/>
    <property type="project" value="InterPro"/>
</dbReference>
<feature type="compositionally biased region" description="Polar residues" evidence="2">
    <location>
        <begin position="191"/>
        <end position="205"/>
    </location>
</feature>
<dbReference type="Pfam" id="PF09994">
    <property type="entry name" value="T6SS_Tle1-like_cat"/>
    <property type="match status" value="1"/>
</dbReference>
<feature type="region of interest" description="Disordered" evidence="2">
    <location>
        <begin position="179"/>
        <end position="206"/>
    </location>
</feature>
<evidence type="ECO:0000313" key="5">
    <source>
        <dbReference type="Proteomes" id="UP000782241"/>
    </source>
</evidence>
<evidence type="ECO:0000259" key="3">
    <source>
        <dbReference type="Pfam" id="PF09994"/>
    </source>
</evidence>
<organism evidence="4 5">
    <name type="scientific">Fusarium avenaceum</name>
    <dbReference type="NCBI Taxonomy" id="40199"/>
    <lineage>
        <taxon>Eukaryota</taxon>
        <taxon>Fungi</taxon>
        <taxon>Dikarya</taxon>
        <taxon>Ascomycota</taxon>
        <taxon>Pezizomycotina</taxon>
        <taxon>Sordariomycetes</taxon>
        <taxon>Hypocreomycetidae</taxon>
        <taxon>Hypocreales</taxon>
        <taxon>Nectriaceae</taxon>
        <taxon>Fusarium</taxon>
        <taxon>Fusarium tricinctum species complex</taxon>
    </lineage>
</organism>
<sequence>MTQGSTHVEEAIVPDEHTKLIICFDGTGNTFSGTNADTNVVKILRKLNRNHPKQFHYYQTGIGTYDINETSVNKTYLGEIRSKVSKAIDSGFGTTFDAHVIAGYRFLMRYYKTDAKIYIFGFSRGAFTAKYLARMINVVGLLCKGNEEMVPFAYRLYQKSIECESADRVRAQNNSKIFVSSHEHDDEPESTENATESDPLLTNGNGEPPAVKACPDALLAGQNKVKESKETVAAKKEIRAFGETFCRTSGDSGSNHENIQVFFLGLWDCVNSVAVVEKNAPAPIAVTGTAKHIRHAVAVDERRVKFKPALLAQDIRNDEANKEDIREVWFPGNHGDIGGGWPAVDRSKLTAWQRFKYALVSLKASNLPDNLELEDDRLQMSDMALEWMIREVEIVGKKDPRSAVHWCHSKDAFKAKMNDSQNVTDNIIKGFKHDCLSFGYGTALSKVLMWKFMEICFFIPRWELNDAVEKEKKGWVYYKGLPNFGAARDIPRGAVLHESLKRRLKEVEDYSPTNNHGDRDPEDVKKYKITKEEQGDKHCLRPSEGGLPKLKQAKETLFESTGPKIKDPEWDERHVLWQFNYPPTTVRTNDGPHGNAWCLYGDSDECGMLNLLTPEVVAKAAAEIRDGVRVSTDWPLDRMSRPCFGRAPFKHEIKTKSPRAVNDDTLTFNTQSSSQWDGFRHYAYQNEKLWFNGKTLDDLLSSDVNGTQAWVNRGGIVGRGVLLDYAAWAGKNGIEITPFETKSITVSTLKEVAESQGTTFQSGDILFIRSGWTRAYEKLSDEECKTLADYKVPPAHGIESSETTLRWLWDNSFSAVAGDHPSMEAWPCQNTDFFLHEWLLAGWGMPIGELFDLERLSEECQKRQRWTFFFSSMPLNVPGGVASPPNGVAIF</sequence>
<reference evidence="4" key="1">
    <citation type="submission" date="2021-04" db="EMBL/GenBank/DDBJ databases">
        <title>Draft genome of Fusarium avenaceum strain F156N33, isolated from an atmospheric sample in Virginia.</title>
        <authorList>
            <person name="Yang S."/>
            <person name="Vinatzer B.A."/>
            <person name="Coleman J."/>
        </authorList>
    </citation>
    <scope>NUCLEOTIDE SEQUENCE</scope>
    <source>
        <strain evidence="4">F156N33</strain>
    </source>
</reference>
<comment type="similarity">
    <text evidence="1">Belongs to the Cyclase 1 superfamily.</text>
</comment>
<accession>A0A9P7H0B7</accession>
<dbReference type="SUPFAM" id="SSF102198">
    <property type="entry name" value="Putative cyclase"/>
    <property type="match status" value="1"/>
</dbReference>
<gene>
    <name evidence="4" type="ORF">KAF25_007681</name>
</gene>
<dbReference type="InterPro" id="IPR007325">
    <property type="entry name" value="KFase/CYL"/>
</dbReference>
<proteinExistence type="inferred from homology"/>
<feature type="domain" description="T6SS Phospholipase effector Tle1-like catalytic" evidence="3">
    <location>
        <begin position="19"/>
        <end position="391"/>
    </location>
</feature>
<evidence type="ECO:0000256" key="1">
    <source>
        <dbReference type="ARBA" id="ARBA00007865"/>
    </source>
</evidence>
<dbReference type="AlphaFoldDB" id="A0A9P7H0B7"/>